<organism evidence="1 2">
    <name type="scientific">Rhodobacter xanthinilyticus</name>
    <dbReference type="NCBI Taxonomy" id="1850250"/>
    <lineage>
        <taxon>Bacteria</taxon>
        <taxon>Pseudomonadati</taxon>
        <taxon>Pseudomonadota</taxon>
        <taxon>Alphaproteobacteria</taxon>
        <taxon>Rhodobacterales</taxon>
        <taxon>Rhodobacter group</taxon>
        <taxon>Rhodobacter</taxon>
    </lineage>
</organism>
<geneLocation type="plasmid" evidence="2">
    <name>pej01</name>
</geneLocation>
<dbReference type="CDD" id="cd01427">
    <property type="entry name" value="HAD_like"/>
    <property type="match status" value="1"/>
</dbReference>
<dbReference type="Pfam" id="PF12710">
    <property type="entry name" value="HAD"/>
    <property type="match status" value="1"/>
</dbReference>
<keyword evidence="1" id="KW-0614">Plasmid</keyword>
<reference evidence="1 2" key="1">
    <citation type="submission" date="2016-10" db="EMBL/GenBank/DDBJ databases">
        <title>Rhodobacter sp. LPB0142, isolated from sea water.</title>
        <authorList>
            <person name="Kim E."/>
            <person name="Yi H."/>
        </authorList>
    </citation>
    <scope>NUCLEOTIDE SEQUENCE [LARGE SCALE GENOMIC DNA]</scope>
    <source>
        <strain evidence="1 2">LPB0142</strain>
        <plasmid evidence="2">Plasmid pej01</plasmid>
    </source>
</reference>
<name>A0A1D9MHF1_9RHOB</name>
<accession>A0A1D9MHF1</accession>
<dbReference type="InterPro" id="IPR023214">
    <property type="entry name" value="HAD_sf"/>
</dbReference>
<dbReference type="Gene3D" id="3.40.50.1000">
    <property type="entry name" value="HAD superfamily/HAD-like"/>
    <property type="match status" value="1"/>
</dbReference>
<dbReference type="AlphaFoldDB" id="A0A1D9MHF1"/>
<proteinExistence type="predicted"/>
<dbReference type="RefSeq" id="WP_071167437.1">
    <property type="nucleotide sequence ID" value="NZ_CP017782.1"/>
</dbReference>
<evidence type="ECO:0000313" key="1">
    <source>
        <dbReference type="EMBL" id="AOZ71321.1"/>
    </source>
</evidence>
<protein>
    <submittedName>
        <fullName evidence="1">Phosphoserine phosphatase</fullName>
    </submittedName>
</protein>
<dbReference type="SUPFAM" id="SSF56784">
    <property type="entry name" value="HAD-like"/>
    <property type="match status" value="1"/>
</dbReference>
<dbReference type="KEGG" id="rhp:LPB142_17880"/>
<evidence type="ECO:0000313" key="2">
    <source>
        <dbReference type="Proteomes" id="UP000176562"/>
    </source>
</evidence>
<keyword evidence="2" id="KW-1185">Reference proteome</keyword>
<dbReference type="EMBL" id="CP017782">
    <property type="protein sequence ID" value="AOZ71321.1"/>
    <property type="molecule type" value="Genomic_DNA"/>
</dbReference>
<sequence length="282" mass="31351">MARKHIPMTIAYDFDGTLADGNMQEHQFLPDINMKPKEFWAEVKKLTKEHQADEVLVYMNLMLRKAGASGVPVRREDFEARGKTISLFEGVEGWFDRITEYARQKGVRLEHVLVSSGNAEIFAGTPIAPKFAHVYASKFMFDENGVAVWPALAVNYTTKTQYLFRINKGAHDLSDNGAVNKYVLKKDRPVPFENMIFIGDGSTDIPCFRLVKEQGGLSIAVYKPRAKGAQGKAEGYSEDGRVHCVAPAIYSEGGDLDRIVKAQIDAVAARASVETLFAKEAK</sequence>
<dbReference type="Proteomes" id="UP000176562">
    <property type="component" value="Plasmid pEJ01"/>
</dbReference>
<dbReference type="InterPro" id="IPR036412">
    <property type="entry name" value="HAD-like_sf"/>
</dbReference>
<gene>
    <name evidence="1" type="ORF">LPB142_17880</name>
</gene>